<sequence>MPHSFEELATRARDLEIEIARYGSYLPSDLRDKKDPKKEIKRAGKSDAKFYSKVEEFYLAGLSAAGFEIKEDTNNDHQLIVTLPHQLMTGRSKLTHGELSKGKQHQTTSANVKVLRKELLFPIPNIPKLALPYQLVTLRETSKVSTSILSIEKLCISNSSKQNMPHVKEAKDPKQTFKGHYNPQVKKLYENAEFGKGDPCKLGDLDAVLLGRCVPSDSRGSFIAQLKYGLGYNLGPPGKIKVKKVSSNPIMIQIYETTKDKLEESRPLVFDETQCENVRVLVFERLERETSTIVDPIGRTSAFQRLSGHSSIFIQVDKNAQASSKFSQRQSIFSQLGVKTSNSSLKPLKSGRKNTN</sequence>
<gene>
    <name evidence="1" type="ORF">Adt_06304</name>
</gene>
<dbReference type="AlphaFoldDB" id="A0ABD1V8R5"/>
<dbReference type="EMBL" id="JBFOLK010000002">
    <property type="protein sequence ID" value="KAL2532953.1"/>
    <property type="molecule type" value="Genomic_DNA"/>
</dbReference>
<keyword evidence="2" id="KW-1185">Reference proteome</keyword>
<accession>A0ABD1V8R5</accession>
<reference evidence="2" key="1">
    <citation type="submission" date="2024-07" db="EMBL/GenBank/DDBJ databases">
        <title>Two chromosome-level genome assemblies of Korean endemic species Abeliophyllum distichum and Forsythia ovata (Oleaceae).</title>
        <authorList>
            <person name="Jang H."/>
        </authorList>
    </citation>
    <scope>NUCLEOTIDE SEQUENCE [LARGE SCALE GENOMIC DNA]</scope>
</reference>
<organism evidence="1 2">
    <name type="scientific">Abeliophyllum distichum</name>
    <dbReference type="NCBI Taxonomy" id="126358"/>
    <lineage>
        <taxon>Eukaryota</taxon>
        <taxon>Viridiplantae</taxon>
        <taxon>Streptophyta</taxon>
        <taxon>Embryophyta</taxon>
        <taxon>Tracheophyta</taxon>
        <taxon>Spermatophyta</taxon>
        <taxon>Magnoliopsida</taxon>
        <taxon>eudicotyledons</taxon>
        <taxon>Gunneridae</taxon>
        <taxon>Pentapetalae</taxon>
        <taxon>asterids</taxon>
        <taxon>lamiids</taxon>
        <taxon>Lamiales</taxon>
        <taxon>Oleaceae</taxon>
        <taxon>Forsythieae</taxon>
        <taxon>Abeliophyllum</taxon>
    </lineage>
</organism>
<evidence type="ECO:0000313" key="2">
    <source>
        <dbReference type="Proteomes" id="UP001604336"/>
    </source>
</evidence>
<protein>
    <submittedName>
        <fullName evidence="1">Uncharacterized protein</fullName>
    </submittedName>
</protein>
<proteinExistence type="predicted"/>
<comment type="caution">
    <text evidence="1">The sequence shown here is derived from an EMBL/GenBank/DDBJ whole genome shotgun (WGS) entry which is preliminary data.</text>
</comment>
<dbReference type="Proteomes" id="UP001604336">
    <property type="component" value="Unassembled WGS sequence"/>
</dbReference>
<name>A0ABD1V8R5_9LAMI</name>
<evidence type="ECO:0000313" key="1">
    <source>
        <dbReference type="EMBL" id="KAL2532953.1"/>
    </source>
</evidence>